<feature type="modified residue" description="4-aspartylphosphate" evidence="14">
    <location>
        <position position="622"/>
    </location>
</feature>
<dbReference type="Pfam" id="PF00072">
    <property type="entry name" value="Response_reg"/>
    <property type="match status" value="1"/>
</dbReference>
<feature type="domain" description="Response regulatory" evidence="18">
    <location>
        <begin position="573"/>
        <end position="686"/>
    </location>
</feature>
<dbReference type="Gene3D" id="3.30.565.10">
    <property type="entry name" value="Histidine kinase-like ATPase, C-terminal domain"/>
    <property type="match status" value="1"/>
</dbReference>
<keyword evidence="10 20" id="KW-0547">Nucleotide-binding</keyword>
<evidence type="ECO:0000256" key="14">
    <source>
        <dbReference type="PROSITE-ProRule" id="PRU00169"/>
    </source>
</evidence>
<evidence type="ECO:0000313" key="21">
    <source>
        <dbReference type="Proteomes" id="UP001596978"/>
    </source>
</evidence>
<dbReference type="Gene3D" id="1.10.287.130">
    <property type="match status" value="1"/>
</dbReference>
<keyword evidence="15" id="KW-0175">Coiled coil</keyword>
<dbReference type="Gene3D" id="3.40.50.2300">
    <property type="match status" value="1"/>
</dbReference>
<dbReference type="GO" id="GO:0005524">
    <property type="term" value="F:ATP binding"/>
    <property type="evidence" value="ECO:0007669"/>
    <property type="project" value="UniProtKB-KW"/>
</dbReference>
<keyword evidence="9" id="KW-0418">Kinase</keyword>
<dbReference type="CDD" id="cd16922">
    <property type="entry name" value="HATPase_EvgS-ArcB-TorS-like"/>
    <property type="match status" value="1"/>
</dbReference>
<keyword evidence="6 14" id="KW-0597">Phosphoprotein</keyword>
<dbReference type="SUPFAM" id="SSF47384">
    <property type="entry name" value="Homodimeric domain of signal transducing histidine kinase"/>
    <property type="match status" value="1"/>
</dbReference>
<evidence type="ECO:0000256" key="1">
    <source>
        <dbReference type="ARBA" id="ARBA00000085"/>
    </source>
</evidence>
<keyword evidence="11 16" id="KW-1133">Transmembrane helix</keyword>
<evidence type="ECO:0000256" key="9">
    <source>
        <dbReference type="ARBA" id="ARBA00022777"/>
    </source>
</evidence>
<evidence type="ECO:0000256" key="4">
    <source>
        <dbReference type="ARBA" id="ARBA00022475"/>
    </source>
</evidence>
<keyword evidence="5" id="KW-0997">Cell inner membrane</keyword>
<dbReference type="InterPro" id="IPR036641">
    <property type="entry name" value="HPT_dom_sf"/>
</dbReference>
<dbReference type="InterPro" id="IPR011006">
    <property type="entry name" value="CheY-like_superfamily"/>
</dbReference>
<dbReference type="EC" id="2.7.13.3" evidence="3"/>
<dbReference type="PROSITE" id="PS50110">
    <property type="entry name" value="RESPONSE_REGULATORY"/>
    <property type="match status" value="1"/>
</dbReference>
<evidence type="ECO:0000256" key="2">
    <source>
        <dbReference type="ARBA" id="ARBA00004429"/>
    </source>
</evidence>
<keyword evidence="8 16" id="KW-0812">Transmembrane</keyword>
<dbReference type="PANTHER" id="PTHR43047">
    <property type="entry name" value="TWO-COMPONENT HISTIDINE PROTEIN KINASE"/>
    <property type="match status" value="1"/>
</dbReference>
<evidence type="ECO:0000313" key="20">
    <source>
        <dbReference type="EMBL" id="MFD0863513.1"/>
    </source>
</evidence>
<proteinExistence type="predicted"/>
<evidence type="ECO:0000256" key="10">
    <source>
        <dbReference type="ARBA" id="ARBA00022840"/>
    </source>
</evidence>
<dbReference type="InterPro" id="IPR008207">
    <property type="entry name" value="Sig_transdc_His_kin_Hpt_dom"/>
</dbReference>
<evidence type="ECO:0000256" key="12">
    <source>
        <dbReference type="ARBA" id="ARBA00023136"/>
    </source>
</evidence>
<evidence type="ECO:0000256" key="3">
    <source>
        <dbReference type="ARBA" id="ARBA00012438"/>
    </source>
</evidence>
<feature type="domain" description="HPt" evidence="19">
    <location>
        <begin position="723"/>
        <end position="817"/>
    </location>
</feature>
<comment type="caution">
    <text evidence="20">The sequence shown here is derived from an EMBL/GenBank/DDBJ whole genome shotgun (WGS) entry which is preliminary data.</text>
</comment>
<evidence type="ECO:0000259" key="18">
    <source>
        <dbReference type="PROSITE" id="PS50110"/>
    </source>
</evidence>
<keyword evidence="12 16" id="KW-0472">Membrane</keyword>
<dbReference type="SUPFAM" id="SSF47226">
    <property type="entry name" value="Histidine-containing phosphotransfer domain, HPT domain"/>
    <property type="match status" value="1"/>
</dbReference>
<evidence type="ECO:0000256" key="7">
    <source>
        <dbReference type="ARBA" id="ARBA00022679"/>
    </source>
</evidence>
<feature type="transmembrane region" description="Helical" evidence="16">
    <location>
        <begin position="276"/>
        <end position="295"/>
    </location>
</feature>
<evidence type="ECO:0000259" key="17">
    <source>
        <dbReference type="PROSITE" id="PS50109"/>
    </source>
</evidence>
<dbReference type="PROSITE" id="PS50109">
    <property type="entry name" value="HIS_KIN"/>
    <property type="match status" value="1"/>
</dbReference>
<comment type="catalytic activity">
    <reaction evidence="1">
        <text>ATP + protein L-histidine = ADP + protein N-phospho-L-histidine.</text>
        <dbReference type="EC" id="2.7.13.3"/>
    </reaction>
</comment>
<protein>
    <recommendedName>
        <fullName evidence="3">histidine kinase</fullName>
        <ecNumber evidence="3">2.7.13.3</ecNumber>
    </recommendedName>
</protein>
<dbReference type="InterPro" id="IPR001789">
    <property type="entry name" value="Sig_transdc_resp-reg_receiver"/>
</dbReference>
<evidence type="ECO:0000256" key="5">
    <source>
        <dbReference type="ARBA" id="ARBA00022519"/>
    </source>
</evidence>
<dbReference type="EMBL" id="JBHTJH010000017">
    <property type="protein sequence ID" value="MFD0863513.1"/>
    <property type="molecule type" value="Genomic_DNA"/>
</dbReference>
<evidence type="ECO:0000256" key="13">
    <source>
        <dbReference type="PROSITE-ProRule" id="PRU00110"/>
    </source>
</evidence>
<dbReference type="Pfam" id="PF02518">
    <property type="entry name" value="HATPase_c"/>
    <property type="match status" value="1"/>
</dbReference>
<name>A0ABW3D0P0_9FLAO</name>
<dbReference type="CDD" id="cd00082">
    <property type="entry name" value="HisKA"/>
    <property type="match status" value="1"/>
</dbReference>
<dbReference type="Pfam" id="PF00512">
    <property type="entry name" value="HisKA"/>
    <property type="match status" value="1"/>
</dbReference>
<evidence type="ECO:0000256" key="16">
    <source>
        <dbReference type="SAM" id="Phobius"/>
    </source>
</evidence>
<dbReference type="SMART" id="SM00448">
    <property type="entry name" value="REC"/>
    <property type="match status" value="1"/>
</dbReference>
<keyword evidence="10 20" id="KW-0067">ATP-binding</keyword>
<gene>
    <name evidence="20" type="ORF">ACFQ1M_14955</name>
</gene>
<dbReference type="PANTHER" id="PTHR43047:SF64">
    <property type="entry name" value="HISTIDINE KINASE CONTAINING CHEY-HOMOLOGOUS RECEIVER DOMAIN AND PAS DOMAIN-RELATED"/>
    <property type="match status" value="1"/>
</dbReference>
<dbReference type="SUPFAM" id="SSF52172">
    <property type="entry name" value="CheY-like"/>
    <property type="match status" value="1"/>
</dbReference>
<dbReference type="SMART" id="SM00388">
    <property type="entry name" value="HisKA"/>
    <property type="match status" value="1"/>
</dbReference>
<dbReference type="InterPro" id="IPR036890">
    <property type="entry name" value="HATPase_C_sf"/>
</dbReference>
<keyword evidence="7" id="KW-0808">Transferase</keyword>
<dbReference type="RefSeq" id="WP_386409623.1">
    <property type="nucleotide sequence ID" value="NZ_JBHTJH010000017.1"/>
</dbReference>
<evidence type="ECO:0000259" key="19">
    <source>
        <dbReference type="PROSITE" id="PS50894"/>
    </source>
</evidence>
<dbReference type="InterPro" id="IPR036097">
    <property type="entry name" value="HisK_dim/P_sf"/>
</dbReference>
<comment type="subcellular location">
    <subcellularLocation>
        <location evidence="2">Cell inner membrane</location>
        <topology evidence="2">Multi-pass membrane protein</topology>
    </subcellularLocation>
</comment>
<evidence type="ECO:0000256" key="8">
    <source>
        <dbReference type="ARBA" id="ARBA00022692"/>
    </source>
</evidence>
<evidence type="ECO:0000256" key="6">
    <source>
        <dbReference type="ARBA" id="ARBA00022553"/>
    </source>
</evidence>
<evidence type="ECO:0000256" key="15">
    <source>
        <dbReference type="SAM" id="Coils"/>
    </source>
</evidence>
<feature type="transmembrane region" description="Helical" evidence="16">
    <location>
        <begin position="12"/>
        <end position="30"/>
    </location>
</feature>
<dbReference type="PRINTS" id="PR00344">
    <property type="entry name" value="BCTRLSENSOR"/>
</dbReference>
<reference evidence="21" key="1">
    <citation type="journal article" date="2019" name="Int. J. Syst. Evol. Microbiol.">
        <title>The Global Catalogue of Microorganisms (GCM) 10K type strain sequencing project: providing services to taxonomists for standard genome sequencing and annotation.</title>
        <authorList>
            <consortium name="The Broad Institute Genomics Platform"/>
            <consortium name="The Broad Institute Genome Sequencing Center for Infectious Disease"/>
            <person name="Wu L."/>
            <person name="Ma J."/>
        </authorList>
    </citation>
    <scope>NUCLEOTIDE SEQUENCE [LARGE SCALE GENOMIC DNA]</scope>
    <source>
        <strain evidence="21">CCUG 62952</strain>
    </source>
</reference>
<dbReference type="Proteomes" id="UP001596978">
    <property type="component" value="Unassembled WGS sequence"/>
</dbReference>
<dbReference type="InterPro" id="IPR003661">
    <property type="entry name" value="HisK_dim/P_dom"/>
</dbReference>
<feature type="domain" description="Histidine kinase" evidence="17">
    <location>
        <begin position="328"/>
        <end position="549"/>
    </location>
</feature>
<feature type="coiled-coil region" evidence="15">
    <location>
        <begin position="204"/>
        <end position="231"/>
    </location>
</feature>
<dbReference type="PROSITE" id="PS50894">
    <property type="entry name" value="HPT"/>
    <property type="match status" value="1"/>
</dbReference>
<accession>A0ABW3D0P0</accession>
<evidence type="ECO:0000256" key="11">
    <source>
        <dbReference type="ARBA" id="ARBA00022989"/>
    </source>
</evidence>
<dbReference type="SUPFAM" id="SSF55874">
    <property type="entry name" value="ATPase domain of HSP90 chaperone/DNA topoisomerase II/histidine kinase"/>
    <property type="match status" value="1"/>
</dbReference>
<sequence>MNNPRSITPKLVFSYVLFVILTGIAVGIVYKGIMKITLTSDDLEVDHKKTLAIGNILSDLYASEGLARSATQTASWSRYDQFVASSDTVKMEINALQALLDNPSQIAQLDSTLQLIDKKIKNIETLVQLKREHASKEIVEKAKQELYKLENSLGGVNREDFVSNPDELNSEELRKIDLLIEYINNSVTDKDIDQIDKAKFDSLINATKDIVEDLQRESEALQKTMKRKELQLLQNDITISQQLRQLLSVIETEIFLNTIKEDTHRQNAVNATSKNLSIIGLGSLALILIFSFMILKDFSKSEKYRKQLEAEKNFSESLLDSRERLINTVSHDLRAPLNAMVGYIELLHRPNQIEQRKTYYTRLKESISYASKLLNNLLDYSKLEAGKMTIEKETFNLKELIDETAHSVKILYSQKPVDLILEVEKVLDATYISDPFRLKQVLTNLIANAFKFTSEGAITITASVTRTLKNCVLVSIKVKDTGIGIEKEQQEMIFKEFAQAGIGIERSYGGSGLGLTISRKIIALLDGDISLESEKNIGSTFTVTLPLQKVGEKNERPLAQSDSTKKIPSKDPVAVIVDDDESQLALLGELLQSQNIRHIAFSDPREALKELENERFDIVFTDIMMPQMNGVDFMRKLKGAGFYRRQPVVAITGNHNAKSFIGKGFSYYIQKPFYAYQLIKAINHFSELADKVIPNSIEPMTTHLYNIDRSYDLSNLRELLQDDETAMRKIINTFIENTKQNIIGLRKAIKEKDIVYIKDIAHRMSPMFKQLNALHVYKLLDELEHFSIAQSSYEGLRLKLEKVIERMNALIEELQAEFKT</sequence>
<dbReference type="InterPro" id="IPR005467">
    <property type="entry name" value="His_kinase_dom"/>
</dbReference>
<dbReference type="SMART" id="SM00387">
    <property type="entry name" value="HATPase_c"/>
    <property type="match status" value="1"/>
</dbReference>
<dbReference type="InterPro" id="IPR004358">
    <property type="entry name" value="Sig_transdc_His_kin-like_C"/>
</dbReference>
<dbReference type="Gene3D" id="1.20.120.160">
    <property type="entry name" value="HPT domain"/>
    <property type="match status" value="1"/>
</dbReference>
<dbReference type="InterPro" id="IPR003594">
    <property type="entry name" value="HATPase_dom"/>
</dbReference>
<organism evidence="20 21">
    <name type="scientific">Sungkyunkwania multivorans</name>
    <dbReference type="NCBI Taxonomy" id="1173618"/>
    <lineage>
        <taxon>Bacteria</taxon>
        <taxon>Pseudomonadati</taxon>
        <taxon>Bacteroidota</taxon>
        <taxon>Flavobacteriia</taxon>
        <taxon>Flavobacteriales</taxon>
        <taxon>Flavobacteriaceae</taxon>
        <taxon>Sungkyunkwania</taxon>
    </lineage>
</organism>
<feature type="modified residue" description="Phosphohistidine" evidence="13">
    <location>
        <position position="762"/>
    </location>
</feature>
<keyword evidence="21" id="KW-1185">Reference proteome</keyword>
<keyword evidence="4" id="KW-1003">Cell membrane</keyword>